<dbReference type="Proteomes" id="UP001302349">
    <property type="component" value="Chromosome"/>
</dbReference>
<dbReference type="SUPFAM" id="SSF81324">
    <property type="entry name" value="Voltage-gated potassium channels"/>
    <property type="match status" value="1"/>
</dbReference>
<reference evidence="3 4" key="1">
    <citation type="journal article" date="2023" name="Microbiol. Resour. Announc.">
        <title>Complete Genome Sequence of Imperialibacter roseus strain P4T.</title>
        <authorList>
            <person name="Tizabi D.R."/>
            <person name="Bachvaroff T."/>
            <person name="Hill R.T."/>
        </authorList>
    </citation>
    <scope>NUCLEOTIDE SEQUENCE [LARGE SCALE GENOMIC DNA]</scope>
    <source>
        <strain evidence="3 4">P4T</strain>
    </source>
</reference>
<evidence type="ECO:0000256" key="1">
    <source>
        <dbReference type="SAM" id="Phobius"/>
    </source>
</evidence>
<dbReference type="RefSeq" id="WP_317491434.1">
    <property type="nucleotide sequence ID" value="NZ_CP136051.1"/>
</dbReference>
<sequence length="106" mass="12080">MPQTLRKRITIYAGSALTFYTLLVAALTYFESMSSAANITSFPKALWYSIVVITTRMYGELFPITVYGRWIGMVFLLLGVVFYCFLIAAGISGLIHLRRRWKPEKS</sequence>
<keyword evidence="3" id="KW-0406">Ion transport</keyword>
<evidence type="ECO:0000313" key="3">
    <source>
        <dbReference type="EMBL" id="WOK08802.1"/>
    </source>
</evidence>
<dbReference type="Gene3D" id="1.10.287.70">
    <property type="match status" value="1"/>
</dbReference>
<evidence type="ECO:0000313" key="4">
    <source>
        <dbReference type="Proteomes" id="UP001302349"/>
    </source>
</evidence>
<keyword evidence="3" id="KW-0813">Transport</keyword>
<feature type="transmembrane region" description="Helical" evidence="1">
    <location>
        <begin position="70"/>
        <end position="97"/>
    </location>
</feature>
<gene>
    <name evidence="3" type="ORF">RT717_09160</name>
</gene>
<keyword evidence="3" id="KW-0407">Ion channel</keyword>
<keyword evidence="1" id="KW-0472">Membrane</keyword>
<feature type="domain" description="Potassium channel" evidence="2">
    <location>
        <begin position="21"/>
        <end position="89"/>
    </location>
</feature>
<proteinExistence type="predicted"/>
<protein>
    <submittedName>
        <fullName evidence="3">Potassium channel family protein</fullName>
    </submittedName>
</protein>
<keyword evidence="4" id="KW-1185">Reference proteome</keyword>
<organism evidence="3 4">
    <name type="scientific">Imperialibacter roseus</name>
    <dbReference type="NCBI Taxonomy" id="1324217"/>
    <lineage>
        <taxon>Bacteria</taxon>
        <taxon>Pseudomonadati</taxon>
        <taxon>Bacteroidota</taxon>
        <taxon>Cytophagia</taxon>
        <taxon>Cytophagales</taxon>
        <taxon>Flammeovirgaceae</taxon>
        <taxon>Imperialibacter</taxon>
    </lineage>
</organism>
<keyword evidence="1" id="KW-0812">Transmembrane</keyword>
<dbReference type="EMBL" id="CP136051">
    <property type="protein sequence ID" value="WOK08802.1"/>
    <property type="molecule type" value="Genomic_DNA"/>
</dbReference>
<dbReference type="GO" id="GO:0034220">
    <property type="term" value="P:monoatomic ion transmembrane transport"/>
    <property type="evidence" value="ECO:0007669"/>
    <property type="project" value="UniProtKB-KW"/>
</dbReference>
<accession>A0ABZ0IWB5</accession>
<name>A0ABZ0IWB5_9BACT</name>
<evidence type="ECO:0000259" key="2">
    <source>
        <dbReference type="Pfam" id="PF07885"/>
    </source>
</evidence>
<feature type="transmembrane region" description="Helical" evidence="1">
    <location>
        <begin position="9"/>
        <end position="30"/>
    </location>
</feature>
<dbReference type="InterPro" id="IPR013099">
    <property type="entry name" value="K_chnl_dom"/>
</dbReference>
<keyword evidence="1" id="KW-1133">Transmembrane helix</keyword>
<dbReference type="Pfam" id="PF07885">
    <property type="entry name" value="Ion_trans_2"/>
    <property type="match status" value="1"/>
</dbReference>